<sequence length="377" mass="38390">MAPPTPTPAPALSSALSSAEAAHRLGVRRATLYAYVSRGLLHAHRTPGGSLFDASEVDALAARGRNRPAGAVETVRSDLTSLDDDRLRYRGQDAVALSRTHSLESVARLLWTGTATPGPFAADRELTAGVDAVVRALPEDVRPAARLRVAVAAAGALLRSGPGPDPEPGPEPLLSAVLDRGGGVAATVDEVLGTPGDWGPALVLLADHGLAVSTVAARVAASARASLPAVLSAALGAADGPLHAGASVVAHRFLERVLQDGPAAALAGLAGRVPPGFGTVVHTSADPRAEALLDALPPGEVADALPELLVHVLRAHGVGAYPNVDLGLAAHALVRGLPAHAGEFVFAVARTAGWVAHALEEYRAPALRFRVRGLHGT</sequence>
<dbReference type="InterPro" id="IPR036969">
    <property type="entry name" value="Citrate_synthase_sf"/>
</dbReference>
<dbReference type="PANTHER" id="PTHR11739">
    <property type="entry name" value="CITRATE SYNTHASE"/>
    <property type="match status" value="1"/>
</dbReference>
<dbReference type="SUPFAM" id="SSF46955">
    <property type="entry name" value="Putative DNA-binding domain"/>
    <property type="match status" value="1"/>
</dbReference>
<name>A0ABV3P385_9ACTN</name>
<organism evidence="4 5">
    <name type="scientific">Kineococcus endophyticus</name>
    <dbReference type="NCBI Taxonomy" id="1181883"/>
    <lineage>
        <taxon>Bacteria</taxon>
        <taxon>Bacillati</taxon>
        <taxon>Actinomycetota</taxon>
        <taxon>Actinomycetes</taxon>
        <taxon>Kineosporiales</taxon>
        <taxon>Kineosporiaceae</taxon>
        <taxon>Kineococcus</taxon>
    </lineage>
</organism>
<dbReference type="SUPFAM" id="SSF48256">
    <property type="entry name" value="Citrate synthase"/>
    <property type="match status" value="1"/>
</dbReference>
<dbReference type="InterPro" id="IPR016142">
    <property type="entry name" value="Citrate_synth-like_lrg_a-sub"/>
</dbReference>
<keyword evidence="2" id="KW-0808">Transferase</keyword>
<evidence type="ECO:0000313" key="4">
    <source>
        <dbReference type="EMBL" id="MEW9264080.1"/>
    </source>
</evidence>
<dbReference type="PANTHER" id="PTHR11739:SF4">
    <property type="entry name" value="CITRATE SYNTHASE, PEROXISOMAL"/>
    <property type="match status" value="1"/>
</dbReference>
<feature type="domain" description="Helix-turn-helix" evidence="3">
    <location>
        <begin position="16"/>
        <end position="64"/>
    </location>
</feature>
<accession>A0ABV3P385</accession>
<evidence type="ECO:0000256" key="2">
    <source>
        <dbReference type="ARBA" id="ARBA00022679"/>
    </source>
</evidence>
<keyword evidence="5" id="KW-1185">Reference proteome</keyword>
<comment type="caution">
    <text evidence="4">The sequence shown here is derived from an EMBL/GenBank/DDBJ whole genome shotgun (WGS) entry which is preliminary data.</text>
</comment>
<dbReference type="Gene3D" id="1.10.1660.10">
    <property type="match status" value="1"/>
</dbReference>
<dbReference type="Pfam" id="PF12728">
    <property type="entry name" value="HTH_17"/>
    <property type="match status" value="1"/>
</dbReference>
<dbReference type="EMBL" id="JBFNQN010000003">
    <property type="protein sequence ID" value="MEW9264080.1"/>
    <property type="molecule type" value="Genomic_DNA"/>
</dbReference>
<evidence type="ECO:0000256" key="1">
    <source>
        <dbReference type="ARBA" id="ARBA00010566"/>
    </source>
</evidence>
<evidence type="ECO:0000313" key="5">
    <source>
        <dbReference type="Proteomes" id="UP001555826"/>
    </source>
</evidence>
<dbReference type="InterPro" id="IPR041657">
    <property type="entry name" value="HTH_17"/>
</dbReference>
<dbReference type="InterPro" id="IPR002020">
    <property type="entry name" value="Citrate_synthase"/>
</dbReference>
<gene>
    <name evidence="4" type="ORF">AB1207_04930</name>
</gene>
<dbReference type="Gene3D" id="1.10.580.10">
    <property type="entry name" value="Citrate Synthase, domain 1"/>
    <property type="match status" value="2"/>
</dbReference>
<reference evidence="4 5" key="1">
    <citation type="submission" date="2024-07" db="EMBL/GenBank/DDBJ databases">
        <authorList>
            <person name="Thanompreechachai J."/>
            <person name="Duangmal K."/>
        </authorList>
    </citation>
    <scope>NUCLEOTIDE SEQUENCE [LARGE SCALE GENOMIC DNA]</scope>
    <source>
        <strain evidence="4 5">KCTC 19886</strain>
    </source>
</reference>
<proteinExistence type="inferred from homology"/>
<dbReference type="Proteomes" id="UP001555826">
    <property type="component" value="Unassembled WGS sequence"/>
</dbReference>
<protein>
    <submittedName>
        <fullName evidence="4">Citrate synthase</fullName>
    </submittedName>
</protein>
<dbReference type="RefSeq" id="WP_367636687.1">
    <property type="nucleotide sequence ID" value="NZ_JBFNQN010000003.1"/>
</dbReference>
<dbReference type="Pfam" id="PF00285">
    <property type="entry name" value="Citrate_synt"/>
    <property type="match status" value="2"/>
</dbReference>
<dbReference type="PRINTS" id="PR00143">
    <property type="entry name" value="CITRTSNTHASE"/>
</dbReference>
<dbReference type="InterPro" id="IPR009061">
    <property type="entry name" value="DNA-bd_dom_put_sf"/>
</dbReference>
<evidence type="ECO:0000259" key="3">
    <source>
        <dbReference type="Pfam" id="PF12728"/>
    </source>
</evidence>
<comment type="similarity">
    <text evidence="1">Belongs to the citrate synthase family.</text>
</comment>